<dbReference type="EnsemblMetazoa" id="Aqu2.1.26311_001">
    <property type="protein sequence ID" value="Aqu2.1.26311_001"/>
    <property type="gene ID" value="Aqu2.1.26311"/>
</dbReference>
<keyword evidence="1 2" id="KW-0833">Ubl conjugation pathway</keyword>
<feature type="active site" description="Glycyl thioester intermediate" evidence="2">
    <location>
        <position position="169"/>
    </location>
</feature>
<evidence type="ECO:0000259" key="3">
    <source>
        <dbReference type="PROSITE" id="PS50237"/>
    </source>
</evidence>
<dbReference type="SUPFAM" id="SSF56204">
    <property type="entry name" value="Hect, E3 ligase catalytic domain"/>
    <property type="match status" value="1"/>
</dbReference>
<evidence type="ECO:0000256" key="2">
    <source>
        <dbReference type="PROSITE-ProRule" id="PRU00104"/>
    </source>
</evidence>
<reference evidence="4" key="1">
    <citation type="submission" date="2017-05" db="UniProtKB">
        <authorList>
            <consortium name="EnsemblMetazoa"/>
        </authorList>
    </citation>
    <scope>IDENTIFICATION</scope>
</reference>
<proteinExistence type="predicted"/>
<dbReference type="GO" id="GO:0004842">
    <property type="term" value="F:ubiquitin-protein transferase activity"/>
    <property type="evidence" value="ECO:0007669"/>
    <property type="project" value="InterPro"/>
</dbReference>
<sequence length="201" mass="22817">MLLQKIEMEQDSKSLQQVLMESFDIIANAGYTKPIPSVSTQDKKDIQRAIALQYIILQCITELEQFKRGLSSIHFLDIVRANREVAAPFFIKRNEKLTAGTNMRSREEEVYMYFVRLLNECEESTDPDHLTLADILIFFSGVDSIPPLGFSSSPTLTFHNKDFPSSSTCALTLTLPIHSDYMSFKAKVTFGMKHHGGFEKP</sequence>
<dbReference type="InParanoid" id="A0A1X7UFQ4"/>
<name>A0A1X7UFQ4_AMPQE</name>
<protein>
    <recommendedName>
        <fullName evidence="3">HECT domain-containing protein</fullName>
    </recommendedName>
</protein>
<dbReference type="Gene3D" id="3.30.2410.10">
    <property type="entry name" value="Hect, E3 ligase catalytic domain"/>
    <property type="match status" value="1"/>
</dbReference>
<evidence type="ECO:0000313" key="4">
    <source>
        <dbReference type="EnsemblMetazoa" id="Aqu2.1.26311_001"/>
    </source>
</evidence>
<dbReference type="AlphaFoldDB" id="A0A1X7UFQ4"/>
<dbReference type="InterPro" id="IPR035983">
    <property type="entry name" value="Hect_E3_ubiquitin_ligase"/>
</dbReference>
<feature type="domain" description="HECT" evidence="3">
    <location>
        <begin position="135"/>
        <end position="201"/>
    </location>
</feature>
<dbReference type="Pfam" id="PF00632">
    <property type="entry name" value="HECT"/>
    <property type="match status" value="1"/>
</dbReference>
<dbReference type="OrthoDB" id="2384350at2759"/>
<dbReference type="InterPro" id="IPR000569">
    <property type="entry name" value="HECT_dom"/>
</dbReference>
<accession>A0A1X7UFQ4</accession>
<dbReference type="STRING" id="400682.A0A1X7UFQ4"/>
<organism evidence="4">
    <name type="scientific">Amphimedon queenslandica</name>
    <name type="common">Sponge</name>
    <dbReference type="NCBI Taxonomy" id="400682"/>
    <lineage>
        <taxon>Eukaryota</taxon>
        <taxon>Metazoa</taxon>
        <taxon>Porifera</taxon>
        <taxon>Demospongiae</taxon>
        <taxon>Heteroscleromorpha</taxon>
        <taxon>Haplosclerida</taxon>
        <taxon>Niphatidae</taxon>
        <taxon>Amphimedon</taxon>
    </lineage>
</organism>
<evidence type="ECO:0000256" key="1">
    <source>
        <dbReference type="ARBA" id="ARBA00022786"/>
    </source>
</evidence>
<dbReference type="PROSITE" id="PS50237">
    <property type="entry name" value="HECT"/>
    <property type="match status" value="1"/>
</dbReference>
<dbReference type="eggNOG" id="KOG1084">
    <property type="taxonomic scope" value="Eukaryota"/>
</dbReference>